<proteinExistence type="predicted"/>
<protein>
    <submittedName>
        <fullName evidence="2">Uncharacterized protein</fullName>
    </submittedName>
</protein>
<feature type="region of interest" description="Disordered" evidence="1">
    <location>
        <begin position="389"/>
        <end position="409"/>
    </location>
</feature>
<organism evidence="2 3">
    <name type="scientific">Aphanomyces astaci</name>
    <name type="common">Crayfish plague agent</name>
    <dbReference type="NCBI Taxonomy" id="112090"/>
    <lineage>
        <taxon>Eukaryota</taxon>
        <taxon>Sar</taxon>
        <taxon>Stramenopiles</taxon>
        <taxon>Oomycota</taxon>
        <taxon>Saprolegniomycetes</taxon>
        <taxon>Saprolegniales</taxon>
        <taxon>Verrucalvaceae</taxon>
        <taxon>Aphanomyces</taxon>
    </lineage>
</organism>
<feature type="region of interest" description="Disordered" evidence="1">
    <location>
        <begin position="346"/>
        <end position="373"/>
    </location>
</feature>
<evidence type="ECO:0000313" key="2">
    <source>
        <dbReference type="EMBL" id="RHY19022.1"/>
    </source>
</evidence>
<dbReference type="Proteomes" id="UP000266239">
    <property type="component" value="Unassembled WGS sequence"/>
</dbReference>
<dbReference type="AlphaFoldDB" id="A0A397BIH7"/>
<comment type="caution">
    <text evidence="2">The sequence shown here is derived from an EMBL/GenBank/DDBJ whole genome shotgun (WGS) entry which is preliminary data.</text>
</comment>
<reference evidence="2 3" key="1">
    <citation type="submission" date="2018-08" db="EMBL/GenBank/DDBJ databases">
        <title>Aphanomyces genome sequencing and annotation.</title>
        <authorList>
            <person name="Minardi D."/>
            <person name="Oidtmann B."/>
            <person name="Van Der Giezen M."/>
            <person name="Studholme D.J."/>
        </authorList>
    </citation>
    <scope>NUCLEOTIDE SEQUENCE [LARGE SCALE GENOMIC DNA]</scope>
    <source>
        <strain evidence="2 3">Yx</strain>
    </source>
</reference>
<evidence type="ECO:0000313" key="3">
    <source>
        <dbReference type="Proteomes" id="UP000266239"/>
    </source>
</evidence>
<feature type="compositionally biased region" description="Low complexity" evidence="1">
    <location>
        <begin position="186"/>
        <end position="198"/>
    </location>
</feature>
<gene>
    <name evidence="2" type="ORF">DYB25_007584</name>
</gene>
<dbReference type="VEuPathDB" id="FungiDB:H257_10583"/>
<feature type="region of interest" description="Disordered" evidence="1">
    <location>
        <begin position="152"/>
        <end position="206"/>
    </location>
</feature>
<evidence type="ECO:0000256" key="1">
    <source>
        <dbReference type="SAM" id="MobiDB-lite"/>
    </source>
</evidence>
<name>A0A397BIH7_APHAT</name>
<accession>A0A397BIH7</accession>
<feature type="compositionally biased region" description="Basic and acidic residues" evidence="1">
    <location>
        <begin position="152"/>
        <end position="161"/>
    </location>
</feature>
<feature type="region of interest" description="Disordered" evidence="1">
    <location>
        <begin position="23"/>
        <end position="42"/>
    </location>
</feature>
<feature type="region of interest" description="Disordered" evidence="1">
    <location>
        <begin position="277"/>
        <end position="298"/>
    </location>
</feature>
<dbReference type="EMBL" id="QUTA01004623">
    <property type="protein sequence ID" value="RHY19022.1"/>
    <property type="molecule type" value="Genomic_DNA"/>
</dbReference>
<sequence length="409" mass="44486">MSPPNTSVKVKVAKDDADMSTLLESAPPPVPNNCETGTAHDDNETTYVQVGSAKDGQVQPDMDTNRRDTAVVARGGMGNAAVFPSTSQRVVGWVAELSMQDGGQVQDENEGGFAVTAIDTTTTSDEDNNKVLELDQDDHFGDYVAKERDVGEMGHAPRFDADGDDVISVGGDEDDVIEDGDRMDSVDLSVDTTSSSSRTDPHDDDDVILDNDDVIAAMDPFPRWSTNDSAFVECMNRDNTIAMDEIDQLMQEIHNETQVVVPREHALDGATSWTLSPDPHRHRPSASFPPPPGFSAADADPLAVSQAYSEMRLLHPPCPSWDTNAFRAPSMPPSYMPGRHHRPGFIGSHRQPPTTTPVESPHAYQECPPQQSMVRSLATRKVAVDSFRAESLHSESSSPMLPDGQFSLW</sequence>